<feature type="compositionally biased region" description="Basic and acidic residues" evidence="1">
    <location>
        <begin position="119"/>
        <end position="132"/>
    </location>
</feature>
<dbReference type="AlphaFoldDB" id="A0A225VDU9"/>
<protein>
    <recommendedName>
        <fullName evidence="4">Peptidase A2 domain-containing protein</fullName>
    </recommendedName>
</protein>
<dbReference type="Proteomes" id="UP000198211">
    <property type="component" value="Unassembled WGS sequence"/>
</dbReference>
<evidence type="ECO:0000256" key="1">
    <source>
        <dbReference type="SAM" id="MobiDB-lite"/>
    </source>
</evidence>
<dbReference type="InterPro" id="IPR043502">
    <property type="entry name" value="DNA/RNA_pol_sf"/>
</dbReference>
<name>A0A225VDU9_9STRA</name>
<dbReference type="InterPro" id="IPR021109">
    <property type="entry name" value="Peptidase_aspartic_dom_sf"/>
</dbReference>
<gene>
    <name evidence="2" type="ORF">PHMEG_00024543</name>
</gene>
<evidence type="ECO:0008006" key="4">
    <source>
        <dbReference type="Google" id="ProtNLM"/>
    </source>
</evidence>
<dbReference type="PANTHER" id="PTHR33064:SF37">
    <property type="entry name" value="RIBONUCLEASE H"/>
    <property type="match status" value="1"/>
</dbReference>
<evidence type="ECO:0000313" key="2">
    <source>
        <dbReference type="EMBL" id="OWZ03681.1"/>
    </source>
</evidence>
<dbReference type="InterPro" id="IPR051320">
    <property type="entry name" value="Viral_Replic_Matur_Polypro"/>
</dbReference>
<dbReference type="Gene3D" id="3.10.10.10">
    <property type="entry name" value="HIV Type 1 Reverse Transcriptase, subunit A, domain 1"/>
    <property type="match status" value="1"/>
</dbReference>
<sequence>MDLQESDVRERVVQFFKSSRKVIEEHGWTEFFKDQESLKLKCKLLVGSLEPHALREDVQATLSYQNRDARSNEKELFKIILEKQHEREFQRRKRKRTAGRSGEITNDQTETGRTKRNLRQNENEPTRRESVSLKTERIVENRADTTRPNPTDRTLKKPNGGCLKCRGDHWLVRCPEATQEEKTSLLRQQHERRDREKAEKRKRIKECLNVPVKVVELNGVHSMPFCADSGADTSIISRTQPRMLKLTKLPREVPVKAAGGHSLHLKYSVEVNLKIHTAAGPVCLTTPVKCLVIEEEESEFIIGKDVLGTLGIDVERQLEQLVENGSADDDDPTNCDDDIEFGVECDTDVRIAVEEMIDHAVENGFPSDRREELKTIACRFDIWRLNLGGDPPAKVPPLLIRLRDGAKPQKCKARQYPPHIREFMRDFNAELERMGWVYENPQSRWASAALPVRKPGTDEYRQTSDYRALNSQNEAAAGVMPILRVVTENVRDMAHFGMFDFLKGFWQLPLASKCVLHDGQQSVHSDTSPSKMQ</sequence>
<evidence type="ECO:0000313" key="3">
    <source>
        <dbReference type="Proteomes" id="UP000198211"/>
    </source>
</evidence>
<dbReference type="EMBL" id="NBNE01005378">
    <property type="protein sequence ID" value="OWZ03681.1"/>
    <property type="molecule type" value="Genomic_DNA"/>
</dbReference>
<accession>A0A225VDU9</accession>
<feature type="compositionally biased region" description="Basic and acidic residues" evidence="1">
    <location>
        <begin position="179"/>
        <end position="199"/>
    </location>
</feature>
<feature type="region of interest" description="Disordered" evidence="1">
    <location>
        <begin position="178"/>
        <end position="201"/>
    </location>
</feature>
<feature type="region of interest" description="Disordered" evidence="1">
    <location>
        <begin position="88"/>
        <end position="132"/>
    </location>
</feature>
<dbReference type="SUPFAM" id="SSF56672">
    <property type="entry name" value="DNA/RNA polymerases"/>
    <property type="match status" value="1"/>
</dbReference>
<dbReference type="Gene3D" id="3.30.70.270">
    <property type="match status" value="1"/>
</dbReference>
<dbReference type="SUPFAM" id="SSF50630">
    <property type="entry name" value="Acid proteases"/>
    <property type="match status" value="1"/>
</dbReference>
<proteinExistence type="predicted"/>
<comment type="caution">
    <text evidence="2">The sequence shown here is derived from an EMBL/GenBank/DDBJ whole genome shotgun (WGS) entry which is preliminary data.</text>
</comment>
<dbReference type="PANTHER" id="PTHR33064">
    <property type="entry name" value="POL PROTEIN"/>
    <property type="match status" value="1"/>
</dbReference>
<dbReference type="InterPro" id="IPR043128">
    <property type="entry name" value="Rev_trsase/Diguanyl_cyclase"/>
</dbReference>
<organism evidence="2 3">
    <name type="scientific">Phytophthora megakarya</name>
    <dbReference type="NCBI Taxonomy" id="4795"/>
    <lineage>
        <taxon>Eukaryota</taxon>
        <taxon>Sar</taxon>
        <taxon>Stramenopiles</taxon>
        <taxon>Oomycota</taxon>
        <taxon>Peronosporomycetes</taxon>
        <taxon>Peronosporales</taxon>
        <taxon>Peronosporaceae</taxon>
        <taxon>Phytophthora</taxon>
    </lineage>
</organism>
<reference evidence="3" key="1">
    <citation type="submission" date="2017-03" db="EMBL/GenBank/DDBJ databases">
        <title>Phytopthora megakarya and P. palmivora, two closely related causual agents of cacao black pod achieved similar genome size and gene model numbers by different mechanisms.</title>
        <authorList>
            <person name="Ali S."/>
            <person name="Shao J."/>
            <person name="Larry D.J."/>
            <person name="Kronmiller B."/>
            <person name="Shen D."/>
            <person name="Strem M.D."/>
            <person name="Melnick R.L."/>
            <person name="Guiltinan M.J."/>
            <person name="Tyler B.M."/>
            <person name="Meinhardt L.W."/>
            <person name="Bailey B.A."/>
        </authorList>
    </citation>
    <scope>NUCLEOTIDE SEQUENCE [LARGE SCALE GENOMIC DNA]</scope>
    <source>
        <strain evidence="3">zdho120</strain>
    </source>
</reference>
<dbReference type="Gene3D" id="2.40.70.10">
    <property type="entry name" value="Acid Proteases"/>
    <property type="match status" value="1"/>
</dbReference>
<keyword evidence="3" id="KW-1185">Reference proteome</keyword>